<dbReference type="InterPro" id="IPR000719">
    <property type="entry name" value="Prot_kinase_dom"/>
</dbReference>
<evidence type="ECO:0000313" key="6">
    <source>
        <dbReference type="WBParaSite" id="maker-uti_cns_0010018-snap-gene-0.2-mRNA-1"/>
    </source>
</evidence>
<evidence type="ECO:0000259" key="4">
    <source>
        <dbReference type="PROSITE" id="PS50011"/>
    </source>
</evidence>
<keyword evidence="2" id="KW-0067">ATP-binding</keyword>
<evidence type="ECO:0000256" key="3">
    <source>
        <dbReference type="SAM" id="MobiDB-lite"/>
    </source>
</evidence>
<dbReference type="InterPro" id="IPR011009">
    <property type="entry name" value="Kinase-like_dom_sf"/>
</dbReference>
<dbReference type="Gene3D" id="1.10.510.10">
    <property type="entry name" value="Transferase(Phosphotransferase) domain 1"/>
    <property type="match status" value="2"/>
</dbReference>
<name>A0A1I8I4W3_9PLAT</name>
<dbReference type="SUPFAM" id="SSF56112">
    <property type="entry name" value="Protein kinase-like (PK-like)"/>
    <property type="match status" value="1"/>
</dbReference>
<dbReference type="InterPro" id="IPR050117">
    <property type="entry name" value="MAPK"/>
</dbReference>
<evidence type="ECO:0000256" key="2">
    <source>
        <dbReference type="ARBA" id="ARBA00022840"/>
    </source>
</evidence>
<evidence type="ECO:0000256" key="1">
    <source>
        <dbReference type="ARBA" id="ARBA00022741"/>
    </source>
</evidence>
<feature type="region of interest" description="Disordered" evidence="3">
    <location>
        <begin position="171"/>
        <end position="190"/>
    </location>
</feature>
<protein>
    <submittedName>
        <fullName evidence="6">Protein kinase domain-containing protein</fullName>
    </submittedName>
</protein>
<dbReference type="PANTHER" id="PTHR24055">
    <property type="entry name" value="MITOGEN-ACTIVATED PROTEIN KINASE"/>
    <property type="match status" value="1"/>
</dbReference>
<reference evidence="6" key="1">
    <citation type="submission" date="2016-11" db="UniProtKB">
        <authorList>
            <consortium name="WormBaseParasite"/>
        </authorList>
    </citation>
    <scope>IDENTIFICATION</scope>
</reference>
<keyword evidence="1" id="KW-0547">Nucleotide-binding</keyword>
<dbReference type="Gene3D" id="3.30.200.20">
    <property type="entry name" value="Phosphorylase Kinase, domain 1"/>
    <property type="match status" value="1"/>
</dbReference>
<dbReference type="WBParaSite" id="maker-uti_cns_0010018-snap-gene-0.2-mRNA-1">
    <property type="protein sequence ID" value="maker-uti_cns_0010018-snap-gene-0.2-mRNA-1"/>
    <property type="gene ID" value="maker-uti_cns_0010018-snap-gene-0.2"/>
</dbReference>
<evidence type="ECO:0000313" key="5">
    <source>
        <dbReference type="Proteomes" id="UP000095280"/>
    </source>
</evidence>
<feature type="compositionally biased region" description="Low complexity" evidence="3">
    <location>
        <begin position="296"/>
        <end position="308"/>
    </location>
</feature>
<keyword evidence="5" id="KW-1185">Reference proteome</keyword>
<feature type="domain" description="Protein kinase" evidence="4">
    <location>
        <begin position="1"/>
        <end position="250"/>
    </location>
</feature>
<dbReference type="GO" id="GO:0005524">
    <property type="term" value="F:ATP binding"/>
    <property type="evidence" value="ECO:0007669"/>
    <property type="project" value="UniProtKB-KW"/>
</dbReference>
<dbReference type="Pfam" id="PF00069">
    <property type="entry name" value="Pkinase"/>
    <property type="match status" value="2"/>
</dbReference>
<feature type="compositionally biased region" description="Basic residues" evidence="3">
    <location>
        <begin position="171"/>
        <end position="180"/>
    </location>
</feature>
<sequence>LGAYGLVCSATVADTGSRVALKRLSDAFANEVVAKRAFREIKILRHLSHPNVISLREFFCSSRSCDVYLVLDYMPMDLNGFLKQRGALAFPDVKYIFYQLMCGLICIHSIAMSRHLTDTAKCSNLNTVYVATRRYRAPELLLKAAQYTTAVDIWSAGCVLGELLIGRPVPRRTNPRHRERHGQAARPAAALASPRLSTREICGQPGQQRLTGQSADEILHGNGNDGTGDFLASLRGTRPEAERLPMLPQLPGLHPAGAAAAAAVPAEASAAATEAAKDAAASSFLQSLLQASPISSELSSSPQISPMSGCAAPPAPGSRDAAASGMSRGQHRCSKLPSEPQPPPQEQLQGPPLQALHVPASTTTAGAPDINLLVSRQFPDQLNQQCSVCGCGFVLDGVTSTGGDDPMLCPDENVVMETETGGFSLAGMLSPSVLELLSGISPMNCDQAMREFRQIWPIQPGDVDELMQLDETSACDAQLD</sequence>
<accession>A0A1I8I4W3</accession>
<dbReference type="AlphaFoldDB" id="A0A1I8I4W3"/>
<proteinExistence type="predicted"/>
<organism evidence="5 6">
    <name type="scientific">Macrostomum lignano</name>
    <dbReference type="NCBI Taxonomy" id="282301"/>
    <lineage>
        <taxon>Eukaryota</taxon>
        <taxon>Metazoa</taxon>
        <taxon>Spiralia</taxon>
        <taxon>Lophotrochozoa</taxon>
        <taxon>Platyhelminthes</taxon>
        <taxon>Rhabditophora</taxon>
        <taxon>Macrostomorpha</taxon>
        <taxon>Macrostomida</taxon>
        <taxon>Macrostomidae</taxon>
        <taxon>Macrostomum</taxon>
    </lineage>
</organism>
<dbReference type="Proteomes" id="UP000095280">
    <property type="component" value="Unplaced"/>
</dbReference>
<dbReference type="GO" id="GO:0004672">
    <property type="term" value="F:protein kinase activity"/>
    <property type="evidence" value="ECO:0007669"/>
    <property type="project" value="InterPro"/>
</dbReference>
<feature type="region of interest" description="Disordered" evidence="3">
    <location>
        <begin position="296"/>
        <end position="351"/>
    </location>
</feature>
<dbReference type="PROSITE" id="PS50011">
    <property type="entry name" value="PROTEIN_KINASE_DOM"/>
    <property type="match status" value="1"/>
</dbReference>